<dbReference type="SUPFAM" id="SSF50978">
    <property type="entry name" value="WD40 repeat-like"/>
    <property type="match status" value="1"/>
</dbReference>
<sequence length="862" mass="95292">MSLPPLLMQTPGFAHYSLAWSPFHNSRLAVASSANYGLVGNGRLHLASVGPTGPGGAVALGLDKFYDTQDGLYDVAWSEIHENQLVTGSGDGSIKLWDVMLNDLPIRHWQEHTREVFSVDWSNISKDLFISSSWDGTVKLWSPERPRSITTIQAHTSCVYQAMFSPHQPDVLATCSTDGTMKIFDLRTPAYMPPGPGVNNFTTPLTAAALTVPASGTEVLTLDWNKYRPFVLATAGVDKVIKVWDCRMVKTGPEPEHAPSVGGICESQFVGHEYAVRKIQWSPHRPDRLASASYDMTCRVWSTTPGPAGTHLVYIHDPHTEEAIAAAQQSRGRPSEAFCDFYGFPSSPISVYRTGSPWPLPTGPDSARIPKEPRPLCTHAIAPVWHQIGEEIYKYLDSVGVKWTSIDPVRFAEMDGQSGPLFLWIGVLPGTLSRDDAMVAASRCKEILAQHSFDDIEIAFRESTFMRSATSRLLNYDYPSNPTGPVRGPFTPALGLKIAPKFFPHHEGTGCLYLREGGERNRLFLLTARHVVRPPGTFPHTEYHPKGMDPLGDVIHLGSKAFQVALEAISEHIRDQANHRTRCKGEIERIGEAVEGEDTETVDQRDRVRYLLAKAEASEAAVSEFLNKTILRPEWVMESERVLGHVIHAPAISVGTDDDQPEFMDDWALIELDEGKIDYDTFRGNAIDFGPDLNHEFRGMMYPNAETRAQFNYPRSGLTLWQLQDFVKKGELPHGAMPDENGEESLIVIINGNTSGLTFGRTSGIESFVREYSPDGPPSTFLQLAVYSYGNSLSYGAFSGPGDSGAVVVDAKKRIIGMVIGGTGGTRHGSFEMDITYVTPHYFLDERIRTVFPDCHLYPTPV</sequence>
<evidence type="ECO:0000256" key="1">
    <source>
        <dbReference type="ARBA" id="ARBA00004253"/>
    </source>
</evidence>
<keyword evidence="5 11" id="KW-0853">WD repeat</keyword>
<evidence type="ECO:0000256" key="11">
    <source>
        <dbReference type="PROSITE-ProRule" id="PRU00221"/>
    </source>
</evidence>
<dbReference type="SUPFAM" id="SSF50494">
    <property type="entry name" value="Trypsin-like serine proteases"/>
    <property type="match status" value="1"/>
</dbReference>
<evidence type="ECO:0000256" key="8">
    <source>
        <dbReference type="ARBA" id="ARBA00023140"/>
    </source>
</evidence>
<dbReference type="PRINTS" id="PR00320">
    <property type="entry name" value="GPROTEINBRPT"/>
</dbReference>
<comment type="similarity">
    <text evidence="9">Belongs to the WD repeat peroxin-7 family.</text>
</comment>
<dbReference type="OrthoDB" id="273771at2759"/>
<feature type="repeat" description="WD" evidence="11">
    <location>
        <begin position="65"/>
        <end position="99"/>
    </location>
</feature>
<dbReference type="InterPro" id="IPR015943">
    <property type="entry name" value="WD40/YVTN_repeat-like_dom_sf"/>
</dbReference>
<feature type="repeat" description="WD" evidence="11">
    <location>
        <begin position="269"/>
        <end position="302"/>
    </location>
</feature>
<comment type="caution">
    <text evidence="12">The sequence shown here is derived from an EMBL/GenBank/DDBJ whole genome shotgun (WGS) entry which is preliminary data.</text>
</comment>
<reference evidence="12 13" key="1">
    <citation type="submission" date="2018-11" db="EMBL/GenBank/DDBJ databases">
        <title>Genome assembly of Steccherinum ochraceum LE-BIN_3174, the white-rot fungus of the Steccherinaceae family (The Residual Polyporoid clade, Polyporales, Basidiomycota).</title>
        <authorList>
            <person name="Fedorova T.V."/>
            <person name="Glazunova O.A."/>
            <person name="Landesman E.O."/>
            <person name="Moiseenko K.V."/>
            <person name="Psurtseva N.V."/>
            <person name="Savinova O.S."/>
            <person name="Shakhova N.V."/>
            <person name="Tyazhelova T.V."/>
            <person name="Vasina D.V."/>
        </authorList>
    </citation>
    <scope>NUCLEOTIDE SEQUENCE [LARGE SCALE GENOMIC DNA]</scope>
    <source>
        <strain evidence="12 13">LE-BIN_3174</strain>
    </source>
</reference>
<organism evidence="12 13">
    <name type="scientific">Steccherinum ochraceum</name>
    <dbReference type="NCBI Taxonomy" id="92696"/>
    <lineage>
        <taxon>Eukaryota</taxon>
        <taxon>Fungi</taxon>
        <taxon>Dikarya</taxon>
        <taxon>Basidiomycota</taxon>
        <taxon>Agaricomycotina</taxon>
        <taxon>Agaricomycetes</taxon>
        <taxon>Polyporales</taxon>
        <taxon>Steccherinaceae</taxon>
        <taxon>Steccherinum</taxon>
    </lineage>
</organism>
<evidence type="ECO:0000313" key="12">
    <source>
        <dbReference type="EMBL" id="TCD71734.1"/>
    </source>
</evidence>
<evidence type="ECO:0000256" key="7">
    <source>
        <dbReference type="ARBA" id="ARBA00022927"/>
    </source>
</evidence>
<dbReference type="GO" id="GO:0005782">
    <property type="term" value="C:peroxisomal matrix"/>
    <property type="evidence" value="ECO:0007669"/>
    <property type="project" value="UniProtKB-SubCell"/>
</dbReference>
<keyword evidence="4" id="KW-0963">Cytoplasm</keyword>
<dbReference type="AlphaFoldDB" id="A0A4R0S460"/>
<dbReference type="SMART" id="SM00320">
    <property type="entry name" value="WD40"/>
    <property type="match status" value="5"/>
</dbReference>
<proteinExistence type="inferred from homology"/>
<evidence type="ECO:0000256" key="6">
    <source>
        <dbReference type="ARBA" id="ARBA00022737"/>
    </source>
</evidence>
<dbReference type="PROSITE" id="PS50294">
    <property type="entry name" value="WD_REPEATS_REGION"/>
    <property type="match status" value="3"/>
</dbReference>
<dbReference type="GO" id="GO:0016558">
    <property type="term" value="P:protein import into peroxisome matrix"/>
    <property type="evidence" value="ECO:0007669"/>
    <property type="project" value="InterPro"/>
</dbReference>
<evidence type="ECO:0000256" key="3">
    <source>
        <dbReference type="ARBA" id="ARBA00022448"/>
    </source>
</evidence>
<keyword evidence="6" id="KW-0677">Repeat</keyword>
<protein>
    <recommendedName>
        <fullName evidence="10">Peroxin-7</fullName>
    </recommendedName>
</protein>
<evidence type="ECO:0000313" key="13">
    <source>
        <dbReference type="Proteomes" id="UP000292702"/>
    </source>
</evidence>
<dbReference type="Pfam" id="PF00400">
    <property type="entry name" value="WD40"/>
    <property type="match status" value="5"/>
</dbReference>
<dbReference type="PANTHER" id="PTHR46027">
    <property type="entry name" value="PEROXISOMAL TARGETING SIGNAL 2 RECEPTOR"/>
    <property type="match status" value="1"/>
</dbReference>
<evidence type="ECO:0000256" key="9">
    <source>
        <dbReference type="ARBA" id="ARBA00024017"/>
    </source>
</evidence>
<dbReference type="GO" id="GO:0005829">
    <property type="term" value="C:cytosol"/>
    <property type="evidence" value="ECO:0007669"/>
    <property type="project" value="UniProtKB-SubCell"/>
</dbReference>
<keyword evidence="3" id="KW-0813">Transport</keyword>
<evidence type="ECO:0000256" key="10">
    <source>
        <dbReference type="ARBA" id="ARBA00032565"/>
    </source>
</evidence>
<dbReference type="STRING" id="92696.A0A4R0S460"/>
<name>A0A4R0S460_9APHY</name>
<dbReference type="Proteomes" id="UP000292702">
    <property type="component" value="Unassembled WGS sequence"/>
</dbReference>
<feature type="repeat" description="WD" evidence="11">
    <location>
        <begin position="109"/>
        <end position="151"/>
    </location>
</feature>
<dbReference type="InterPro" id="IPR044536">
    <property type="entry name" value="PEX7"/>
</dbReference>
<dbReference type="InterPro" id="IPR009003">
    <property type="entry name" value="Peptidase_S1_PA"/>
</dbReference>
<dbReference type="InterPro" id="IPR001680">
    <property type="entry name" value="WD40_rpt"/>
</dbReference>
<dbReference type="Gene3D" id="2.130.10.10">
    <property type="entry name" value="YVTN repeat-like/Quinoprotein amine dehydrogenase"/>
    <property type="match status" value="1"/>
</dbReference>
<dbReference type="InterPro" id="IPR036322">
    <property type="entry name" value="WD40_repeat_dom_sf"/>
</dbReference>
<dbReference type="GO" id="GO:0005053">
    <property type="term" value="F:peroxisome matrix targeting signal-2 binding"/>
    <property type="evidence" value="ECO:0007669"/>
    <property type="project" value="InterPro"/>
</dbReference>
<feature type="repeat" description="WD" evidence="11">
    <location>
        <begin position="152"/>
        <end position="188"/>
    </location>
</feature>
<dbReference type="PROSITE" id="PS00678">
    <property type="entry name" value="WD_REPEATS_1"/>
    <property type="match status" value="1"/>
</dbReference>
<keyword evidence="12" id="KW-0675">Receptor</keyword>
<accession>A0A4R0S460</accession>
<keyword evidence="7" id="KW-0653">Protein transport</keyword>
<evidence type="ECO:0000256" key="2">
    <source>
        <dbReference type="ARBA" id="ARBA00004514"/>
    </source>
</evidence>
<dbReference type="PANTHER" id="PTHR46027:SF1">
    <property type="entry name" value="PEROXISOMAL TARGETING SIGNAL 2 RECEPTOR"/>
    <property type="match status" value="1"/>
</dbReference>
<dbReference type="InterPro" id="IPR020472">
    <property type="entry name" value="WD40_PAC1"/>
</dbReference>
<comment type="subcellular location">
    <subcellularLocation>
        <location evidence="2">Cytoplasm</location>
        <location evidence="2">Cytosol</location>
    </subcellularLocation>
    <subcellularLocation>
        <location evidence="1">Peroxisome matrix</location>
    </subcellularLocation>
</comment>
<dbReference type="EMBL" id="RWJN01000003">
    <property type="protein sequence ID" value="TCD71734.1"/>
    <property type="molecule type" value="Genomic_DNA"/>
</dbReference>
<evidence type="ECO:0000256" key="4">
    <source>
        <dbReference type="ARBA" id="ARBA00022490"/>
    </source>
</evidence>
<dbReference type="InterPro" id="IPR019775">
    <property type="entry name" value="WD40_repeat_CS"/>
</dbReference>
<dbReference type="PROSITE" id="PS50082">
    <property type="entry name" value="WD_REPEATS_2"/>
    <property type="match status" value="4"/>
</dbReference>
<keyword evidence="13" id="KW-1185">Reference proteome</keyword>
<gene>
    <name evidence="12" type="primary">PEX7</name>
    <name evidence="12" type="ORF">EIP91_005500</name>
</gene>
<keyword evidence="8" id="KW-0576">Peroxisome</keyword>
<evidence type="ECO:0000256" key="5">
    <source>
        <dbReference type="ARBA" id="ARBA00022574"/>
    </source>
</evidence>